<feature type="transmembrane region" description="Helical" evidence="1">
    <location>
        <begin position="55"/>
        <end position="75"/>
    </location>
</feature>
<protein>
    <recommendedName>
        <fullName evidence="4">DUF5683 domain-containing protein</fullName>
    </recommendedName>
</protein>
<evidence type="ECO:0008006" key="4">
    <source>
        <dbReference type="Google" id="ProtNLM"/>
    </source>
</evidence>
<evidence type="ECO:0000313" key="2">
    <source>
        <dbReference type="EMBL" id="OGC34286.1"/>
    </source>
</evidence>
<keyword evidence="1" id="KW-0812">Transmembrane</keyword>
<dbReference type="EMBL" id="MEUF01000046">
    <property type="protein sequence ID" value="OGC34286.1"/>
    <property type="molecule type" value="Genomic_DNA"/>
</dbReference>
<organism evidence="2 3">
    <name type="scientific">candidate division WOR-1 bacterium RIFOXYB2_FULL_48_7</name>
    <dbReference type="NCBI Taxonomy" id="1802583"/>
    <lineage>
        <taxon>Bacteria</taxon>
        <taxon>Bacillati</taxon>
        <taxon>Saganbacteria</taxon>
    </lineage>
</organism>
<comment type="caution">
    <text evidence="2">The sequence shown here is derived from an EMBL/GenBank/DDBJ whole genome shotgun (WGS) entry which is preliminary data.</text>
</comment>
<feature type="transmembrane region" description="Helical" evidence="1">
    <location>
        <begin position="29"/>
        <end position="48"/>
    </location>
</feature>
<reference evidence="2 3" key="1">
    <citation type="journal article" date="2016" name="Nat. Commun.">
        <title>Thousands of microbial genomes shed light on interconnected biogeochemical processes in an aquifer system.</title>
        <authorList>
            <person name="Anantharaman K."/>
            <person name="Brown C.T."/>
            <person name="Hug L.A."/>
            <person name="Sharon I."/>
            <person name="Castelle C.J."/>
            <person name="Probst A.J."/>
            <person name="Thomas B.C."/>
            <person name="Singh A."/>
            <person name="Wilkins M.J."/>
            <person name="Karaoz U."/>
            <person name="Brodie E.L."/>
            <person name="Williams K.H."/>
            <person name="Hubbard S.S."/>
            <person name="Banfield J.F."/>
        </authorList>
    </citation>
    <scope>NUCLEOTIDE SEQUENCE [LARGE SCALE GENOMIC DNA]</scope>
</reference>
<name>A0A1F4TNN5_UNCSA</name>
<dbReference type="AlphaFoldDB" id="A0A1F4TNN5"/>
<dbReference type="Proteomes" id="UP000178951">
    <property type="component" value="Unassembled WGS sequence"/>
</dbReference>
<evidence type="ECO:0000313" key="3">
    <source>
        <dbReference type="Proteomes" id="UP000178951"/>
    </source>
</evidence>
<evidence type="ECO:0000256" key="1">
    <source>
        <dbReference type="SAM" id="Phobius"/>
    </source>
</evidence>
<accession>A0A1F4TNN5</accession>
<sequence>MKQKFWREALASLLIVGLGQIIKGEGEKGLLLLLAFYFAIPLSIYTALTINAYLFVLLLAAGIITELVIWLYNIIDAFKHETDI</sequence>
<dbReference type="STRING" id="1802583.A2311_01135"/>
<keyword evidence="1" id="KW-0472">Membrane</keyword>
<keyword evidence="1" id="KW-1133">Transmembrane helix</keyword>
<gene>
    <name evidence="2" type="ORF">A2311_01135</name>
</gene>
<proteinExistence type="predicted"/>